<dbReference type="AlphaFoldDB" id="A0A7G2DXD0"/>
<sequence length="157" mass="17134">MIALKTPSPVALANATGLRVFSYSTQSNASVCCNATSIFAVSRRGNPTAAKTEFSWSKLTGNVACDDDCVTAFCGFNVDLNRREAGGVEIVPPRNMEWNVHMLLLTEMLVLRLYSLNSSGPSIFVKVGTAHLSFSVYLFIAPTCIMMDWRLQKSKAT</sequence>
<evidence type="ECO:0000313" key="2">
    <source>
        <dbReference type="Proteomes" id="UP000516314"/>
    </source>
</evidence>
<proteinExistence type="predicted"/>
<name>A0A7G2DXD0_ARATH</name>
<accession>A0A7G2DXD0</accession>
<evidence type="ECO:0000313" key="1">
    <source>
        <dbReference type="EMBL" id="CAD5313713.1"/>
    </source>
</evidence>
<dbReference type="Proteomes" id="UP000516314">
    <property type="component" value="Chromosome 1"/>
</dbReference>
<organism evidence="1 2">
    <name type="scientific">Arabidopsis thaliana</name>
    <name type="common">Mouse-ear cress</name>
    <dbReference type="NCBI Taxonomy" id="3702"/>
    <lineage>
        <taxon>Eukaryota</taxon>
        <taxon>Viridiplantae</taxon>
        <taxon>Streptophyta</taxon>
        <taxon>Embryophyta</taxon>
        <taxon>Tracheophyta</taxon>
        <taxon>Spermatophyta</taxon>
        <taxon>Magnoliopsida</taxon>
        <taxon>eudicotyledons</taxon>
        <taxon>Gunneridae</taxon>
        <taxon>Pentapetalae</taxon>
        <taxon>rosids</taxon>
        <taxon>malvids</taxon>
        <taxon>Brassicales</taxon>
        <taxon>Brassicaceae</taxon>
        <taxon>Camelineae</taxon>
        <taxon>Arabidopsis</taxon>
    </lineage>
</organism>
<protein>
    <submittedName>
        <fullName evidence="1">(thale cress) hypothetical protein</fullName>
    </submittedName>
</protein>
<gene>
    <name evidence="1" type="ORF">AT9943_LOCUS2199</name>
</gene>
<dbReference type="EMBL" id="LR881466">
    <property type="protein sequence ID" value="CAD5313713.1"/>
    <property type="molecule type" value="Genomic_DNA"/>
</dbReference>
<reference evidence="1 2" key="1">
    <citation type="submission" date="2020-09" db="EMBL/GenBank/DDBJ databases">
        <authorList>
            <person name="Ashkenazy H."/>
        </authorList>
    </citation>
    <scope>NUCLEOTIDE SEQUENCE [LARGE SCALE GENOMIC DNA]</scope>
    <source>
        <strain evidence="2">cv. Cdm-0</strain>
    </source>
</reference>